<dbReference type="GO" id="GO:0008295">
    <property type="term" value="P:spermidine biosynthetic process"/>
    <property type="evidence" value="ECO:0007669"/>
    <property type="project" value="UniProtKB-UniRule"/>
</dbReference>
<feature type="binding site" evidence="4">
    <location>
        <position position="161"/>
    </location>
    <ligand>
        <name>S-methyl-5'-thioadenosine</name>
        <dbReference type="ChEBI" id="CHEBI:17509"/>
    </ligand>
</feature>
<evidence type="ECO:0000256" key="2">
    <source>
        <dbReference type="ARBA" id="ARBA00022679"/>
    </source>
</evidence>
<accession>A0AAW6U2S5</accession>
<evidence type="ECO:0000256" key="5">
    <source>
        <dbReference type="PROSITE-ProRule" id="PRU00354"/>
    </source>
</evidence>
<comment type="catalytic activity">
    <reaction evidence="4 7">
        <text>S-adenosyl 3-(methylsulfanyl)propylamine + putrescine = S-methyl-5'-thioadenosine + spermidine + H(+)</text>
        <dbReference type="Rhea" id="RHEA:12721"/>
        <dbReference type="ChEBI" id="CHEBI:15378"/>
        <dbReference type="ChEBI" id="CHEBI:17509"/>
        <dbReference type="ChEBI" id="CHEBI:57443"/>
        <dbReference type="ChEBI" id="CHEBI:57834"/>
        <dbReference type="ChEBI" id="CHEBI:326268"/>
        <dbReference type="EC" id="2.5.1.16"/>
    </reaction>
</comment>
<feature type="binding site" evidence="4">
    <location>
        <position position="105"/>
    </location>
    <ligand>
        <name>S-methyl-5'-thioadenosine</name>
        <dbReference type="ChEBI" id="CHEBI:17509"/>
    </ligand>
</feature>
<dbReference type="Pfam" id="PF01564">
    <property type="entry name" value="Spermine_synth"/>
    <property type="match status" value="1"/>
</dbReference>
<dbReference type="EMBL" id="JASCXW010000002">
    <property type="protein sequence ID" value="MDI6452197.1"/>
    <property type="molecule type" value="Genomic_DNA"/>
</dbReference>
<dbReference type="RefSeq" id="WP_282838612.1">
    <property type="nucleotide sequence ID" value="NZ_JASCXW010000002.1"/>
</dbReference>
<dbReference type="GO" id="GO:0004766">
    <property type="term" value="F:spermidine synthase activity"/>
    <property type="evidence" value="ECO:0007669"/>
    <property type="project" value="UniProtKB-UniRule"/>
</dbReference>
<feature type="binding site" evidence="4">
    <location>
        <begin position="136"/>
        <end position="137"/>
    </location>
    <ligand>
        <name>S-methyl-5'-thioadenosine</name>
        <dbReference type="ChEBI" id="CHEBI:17509"/>
    </ligand>
</feature>
<dbReference type="PROSITE" id="PS01330">
    <property type="entry name" value="PABS_1"/>
    <property type="match status" value="1"/>
</dbReference>
<dbReference type="PANTHER" id="PTHR11558:SF11">
    <property type="entry name" value="SPERMIDINE SYNTHASE"/>
    <property type="match status" value="1"/>
</dbReference>
<feature type="binding site" evidence="4">
    <location>
        <begin position="154"/>
        <end position="157"/>
    </location>
    <ligand>
        <name>spermidine</name>
        <dbReference type="ChEBI" id="CHEBI:57834"/>
    </ligand>
</feature>
<dbReference type="Gene3D" id="2.30.140.10">
    <property type="entry name" value="Spermidine synthase, tetramerisation domain"/>
    <property type="match status" value="1"/>
</dbReference>
<dbReference type="CDD" id="cd02440">
    <property type="entry name" value="AdoMet_MTases"/>
    <property type="match status" value="1"/>
</dbReference>
<evidence type="ECO:0000313" key="9">
    <source>
        <dbReference type="EMBL" id="MDI6452197.1"/>
    </source>
</evidence>
<dbReference type="GO" id="GO:0005829">
    <property type="term" value="C:cytosol"/>
    <property type="evidence" value="ECO:0007669"/>
    <property type="project" value="TreeGrafter"/>
</dbReference>
<protein>
    <recommendedName>
        <fullName evidence="4">Polyamine aminopropyltransferase</fullName>
    </recommendedName>
    <alternativeName>
        <fullName evidence="4">Putrescine aminopropyltransferase</fullName>
        <shortName evidence="4">PAPT</shortName>
    </alternativeName>
    <alternativeName>
        <fullName evidence="4">Spermidine synthase</fullName>
        <shortName evidence="4">SPDS</shortName>
        <shortName evidence="4">SPDSY</shortName>
        <ecNumber evidence="4">2.5.1.16</ecNumber>
    </alternativeName>
</protein>
<sequence length="281" mass="32474">MEWFTENWTPNIKFSVRIKEHLHSETTPFQQLEVYDSFELGRFFTLDGIMMANEKDEFIYHEMIVHTPMSINQNIKHVLVIGGGDGGSVRELTKYQTIESIDMVEIDERVVRVCQEYFTITTTGLNDPRVSLKFEDGLAYVKNTQKVYDLIIVDSTDPIGPGEGLFSMEFYTNCKRVLAEDGILINQHESPYFEKESTEMKRAHKKIKSLFPIAEVYQAFIPTYPSGHWLFGFASKKYHPIKDFKKAHITSLGLETKYYNGDVHQGSFALPNYVRNALKEV</sequence>
<feature type="domain" description="PABS" evidence="8">
    <location>
        <begin position="1"/>
        <end position="236"/>
    </location>
</feature>
<dbReference type="AlphaFoldDB" id="A0AAW6U2S5"/>
<dbReference type="Proteomes" id="UP001431532">
    <property type="component" value="Unassembled WGS sequence"/>
</dbReference>
<evidence type="ECO:0000313" key="10">
    <source>
        <dbReference type="Proteomes" id="UP001431532"/>
    </source>
</evidence>
<evidence type="ECO:0000256" key="7">
    <source>
        <dbReference type="RuleBase" id="RU003837"/>
    </source>
</evidence>
<name>A0AAW6U2S5_9MOLU</name>
<dbReference type="Gene3D" id="3.40.50.150">
    <property type="entry name" value="Vaccinia Virus protein VP39"/>
    <property type="match status" value="1"/>
</dbReference>
<comment type="similarity">
    <text evidence="1 4 6">Belongs to the spermidine/spermine synthase family.</text>
</comment>
<organism evidence="9 10">
    <name type="scientific">Peloplasma aerotolerans</name>
    <dbReference type="NCBI Taxonomy" id="3044389"/>
    <lineage>
        <taxon>Bacteria</taxon>
        <taxon>Bacillati</taxon>
        <taxon>Mycoplasmatota</taxon>
        <taxon>Mollicutes</taxon>
        <taxon>Acholeplasmatales</taxon>
        <taxon>Acholeplasmataceae</taxon>
        <taxon>Peloplasma</taxon>
    </lineage>
</organism>
<keyword evidence="2 4" id="KW-0808">Transferase</keyword>
<keyword evidence="10" id="KW-1185">Reference proteome</keyword>
<feature type="binding site" evidence="4">
    <location>
        <position position="30"/>
    </location>
    <ligand>
        <name>S-methyl-5'-thioadenosine</name>
        <dbReference type="ChEBI" id="CHEBI:17509"/>
    </ligand>
</feature>
<dbReference type="SUPFAM" id="SSF53335">
    <property type="entry name" value="S-adenosyl-L-methionine-dependent methyltransferases"/>
    <property type="match status" value="1"/>
</dbReference>
<gene>
    <name evidence="4 9" type="primary">speE</name>
    <name evidence="9" type="ORF">QJ521_01365</name>
</gene>
<dbReference type="HAMAP" id="MF_00198">
    <property type="entry name" value="Spermidine_synth"/>
    <property type="match status" value="1"/>
</dbReference>
<comment type="caution">
    <text evidence="9">The sequence shown here is derived from an EMBL/GenBank/DDBJ whole genome shotgun (WGS) entry which is preliminary data.</text>
</comment>
<evidence type="ECO:0000259" key="8">
    <source>
        <dbReference type="PROSITE" id="PS51006"/>
    </source>
</evidence>
<proteinExistence type="inferred from homology"/>
<evidence type="ECO:0000256" key="4">
    <source>
        <dbReference type="HAMAP-Rule" id="MF_00198"/>
    </source>
</evidence>
<dbReference type="InterPro" id="IPR035246">
    <property type="entry name" value="Spermidine_synt_N"/>
</dbReference>
<dbReference type="Pfam" id="PF17284">
    <property type="entry name" value="Spermine_synt_N"/>
    <property type="match status" value="1"/>
</dbReference>
<evidence type="ECO:0000256" key="1">
    <source>
        <dbReference type="ARBA" id="ARBA00007867"/>
    </source>
</evidence>
<dbReference type="NCBIfam" id="TIGR00417">
    <property type="entry name" value="speE"/>
    <property type="match status" value="1"/>
</dbReference>
<comment type="function">
    <text evidence="4">Catalyzes the irreversible transfer of a propylamine group from the amino donor S-adenosylmethioninamine (decarboxy-AdoMet) to putrescine (1,4-diaminobutane) to yield spermidine.</text>
</comment>
<comment type="pathway">
    <text evidence="4">Amine and polyamine biosynthesis; spermidine biosynthesis; spermidine from putrescine: step 1/1.</text>
</comment>
<feature type="binding site" evidence="4">
    <location>
        <position position="85"/>
    </location>
    <ligand>
        <name>spermidine</name>
        <dbReference type="ChEBI" id="CHEBI:57834"/>
    </ligand>
</feature>
<comment type="subunit">
    <text evidence="4">Homodimer or homotetramer.</text>
</comment>
<feature type="binding site" evidence="4">
    <location>
        <position position="61"/>
    </location>
    <ligand>
        <name>spermidine</name>
        <dbReference type="ChEBI" id="CHEBI:57834"/>
    </ligand>
</feature>
<dbReference type="InterPro" id="IPR037163">
    <property type="entry name" value="Spermidine_synt_N_sf"/>
</dbReference>
<keyword evidence="3 4" id="KW-0620">Polyamine biosynthesis</keyword>
<evidence type="ECO:0000256" key="6">
    <source>
        <dbReference type="RuleBase" id="RU003836"/>
    </source>
</evidence>
<dbReference type="InterPro" id="IPR001045">
    <property type="entry name" value="Spermi_synthase"/>
</dbReference>
<dbReference type="InterPro" id="IPR029063">
    <property type="entry name" value="SAM-dependent_MTases_sf"/>
</dbReference>
<dbReference type="PANTHER" id="PTHR11558">
    <property type="entry name" value="SPERMIDINE/SPERMINE SYNTHASE"/>
    <property type="match status" value="1"/>
</dbReference>
<dbReference type="NCBIfam" id="NF002010">
    <property type="entry name" value="PRK00811.1"/>
    <property type="match status" value="1"/>
</dbReference>
<reference evidence="9" key="1">
    <citation type="submission" date="2023-05" db="EMBL/GenBank/DDBJ databases">
        <title>Mariniplasma microaerophilum sp. nov., a novel anaerobic mollicute isolated from terrestrial mud volcano, Taman Peninsula, Russia.</title>
        <authorList>
            <person name="Khomyakova M.A."/>
            <person name="Merkel A.Y."/>
            <person name="Slobodkin A.I."/>
        </authorList>
    </citation>
    <scope>NUCLEOTIDE SEQUENCE</scope>
    <source>
        <strain evidence="9">M4Ah</strain>
    </source>
</reference>
<keyword evidence="4 7" id="KW-0745">Spermidine biosynthesis</keyword>
<evidence type="ECO:0000256" key="3">
    <source>
        <dbReference type="ARBA" id="ARBA00023115"/>
    </source>
</evidence>
<dbReference type="EC" id="2.5.1.16" evidence="4"/>
<dbReference type="PROSITE" id="PS51006">
    <property type="entry name" value="PABS_2"/>
    <property type="match status" value="1"/>
</dbReference>
<dbReference type="InterPro" id="IPR030374">
    <property type="entry name" value="PABS"/>
</dbReference>
<feature type="active site" description="Proton acceptor" evidence="4 5">
    <location>
        <position position="154"/>
    </location>
</feature>
<dbReference type="InterPro" id="IPR030373">
    <property type="entry name" value="PABS_CS"/>
</dbReference>